<evidence type="ECO:0000256" key="8">
    <source>
        <dbReference type="ARBA" id="ARBA00023157"/>
    </source>
</evidence>
<protein>
    <recommendedName>
        <fullName evidence="3 11">Dihydrolipoyl dehydrogenase</fullName>
        <ecNumber evidence="2 11">1.8.1.4</ecNumber>
    </recommendedName>
</protein>
<evidence type="ECO:0000256" key="7">
    <source>
        <dbReference type="ARBA" id="ARBA00023027"/>
    </source>
</evidence>
<evidence type="ECO:0000259" key="13">
    <source>
        <dbReference type="Pfam" id="PF07992"/>
    </source>
</evidence>
<dbReference type="SUPFAM" id="SSF55424">
    <property type="entry name" value="FAD/NAD-linked reductases, dimerisation (C-terminal) domain"/>
    <property type="match status" value="1"/>
</dbReference>
<evidence type="ECO:0000256" key="3">
    <source>
        <dbReference type="ARBA" id="ARBA00016961"/>
    </source>
</evidence>
<evidence type="ECO:0000256" key="6">
    <source>
        <dbReference type="ARBA" id="ARBA00023002"/>
    </source>
</evidence>
<evidence type="ECO:0000256" key="2">
    <source>
        <dbReference type="ARBA" id="ARBA00012608"/>
    </source>
</evidence>
<dbReference type="InterPro" id="IPR023753">
    <property type="entry name" value="FAD/NAD-binding_dom"/>
</dbReference>
<dbReference type="PROSITE" id="PS00076">
    <property type="entry name" value="PYRIDINE_REDOX_1"/>
    <property type="match status" value="1"/>
</dbReference>
<dbReference type="InterPro" id="IPR016156">
    <property type="entry name" value="FAD/NAD-linked_Rdtase_dimer_sf"/>
</dbReference>
<dbReference type="InterPro" id="IPR001100">
    <property type="entry name" value="Pyr_nuc-diS_OxRdtase"/>
</dbReference>
<dbReference type="PANTHER" id="PTHR22912">
    <property type="entry name" value="DISULFIDE OXIDOREDUCTASE"/>
    <property type="match status" value="1"/>
</dbReference>
<evidence type="ECO:0000256" key="11">
    <source>
        <dbReference type="RuleBase" id="RU003692"/>
    </source>
</evidence>
<dbReference type="PRINTS" id="PR00411">
    <property type="entry name" value="PNDRDTASEI"/>
</dbReference>
<dbReference type="PIRSF" id="PIRSF000350">
    <property type="entry name" value="Mercury_reductase_MerA"/>
    <property type="match status" value="1"/>
</dbReference>
<gene>
    <name evidence="14" type="primary">lpdA</name>
    <name evidence="14" type="ORF">NZD86_20540</name>
</gene>
<evidence type="ECO:0000313" key="14">
    <source>
        <dbReference type="EMBL" id="WAH36565.1"/>
    </source>
</evidence>
<evidence type="ECO:0000256" key="1">
    <source>
        <dbReference type="ARBA" id="ARBA00007532"/>
    </source>
</evidence>
<dbReference type="Pfam" id="PF07992">
    <property type="entry name" value="Pyr_redox_2"/>
    <property type="match status" value="1"/>
</dbReference>
<keyword evidence="5 11" id="KW-0274">FAD</keyword>
<dbReference type="GO" id="GO:0004148">
    <property type="term" value="F:dihydrolipoyl dehydrogenase (NADH) activity"/>
    <property type="evidence" value="ECO:0007669"/>
    <property type="project" value="UniProtKB-EC"/>
</dbReference>
<feature type="domain" description="FAD/NAD(P)-binding" evidence="13">
    <location>
        <begin position="11"/>
        <end position="329"/>
    </location>
</feature>
<organism evidence="14 15">
    <name type="scientific">Alicyclobacillus dauci</name>
    <dbReference type="NCBI Taxonomy" id="1475485"/>
    <lineage>
        <taxon>Bacteria</taxon>
        <taxon>Bacillati</taxon>
        <taxon>Bacillota</taxon>
        <taxon>Bacilli</taxon>
        <taxon>Bacillales</taxon>
        <taxon>Alicyclobacillaceae</taxon>
        <taxon>Alicyclobacillus</taxon>
    </lineage>
</organism>
<dbReference type="RefSeq" id="WP_268043920.1">
    <property type="nucleotide sequence ID" value="NZ_CP104064.1"/>
</dbReference>
<sequence>MVVGEMLEEVEVLVIGAGPGGYVAAIRAAQLGKSVTIVDKAELGGVCLNRGCIPSKALISAAHQYESAHESAFPGIETTAKLDYKKVQEWKQSVVNKMTGGVTSLLKGNKVTVIDGEAFFTKPDEIRVMHENGGQRIKFGQCILATGSRPIEIKSLPFGKRVLSSTEALELDEVPKSLVIVGGGYIGMELGQTFAKFGSKVTVIEGTDSILPLFDKQMTRLVERNLKKYEVDIQTNAMAKGVEETDTGVKLTYTNKAGEEQVIEAEYLLVTVGRRPNTDELGLQDANIELGEKGLIKVDAQCRTTNPNVYAIGDIVPGAALAHKASYEGKVAAEAIAGMPSVVDYRCIPSVVFSDPEMASVGLSEDEAKKEYTSVSVGRFPYAANGRATALNQDAGFVKLIADKETGVLVGAQVVGYEASNLIAELGLAIEMSATLEDIALTIHAHPTLGEMVMEAAEVGLGSPIHIITR</sequence>
<evidence type="ECO:0000256" key="5">
    <source>
        <dbReference type="ARBA" id="ARBA00022827"/>
    </source>
</evidence>
<dbReference type="NCBIfam" id="TIGR01350">
    <property type="entry name" value="lipoamide_DH"/>
    <property type="match status" value="1"/>
</dbReference>
<dbReference type="InterPro" id="IPR050151">
    <property type="entry name" value="Class-I_Pyr_Nuc-Dis_Oxidored"/>
</dbReference>
<comment type="similarity">
    <text evidence="1 11">Belongs to the class-I pyridine nucleotide-disulfide oxidoreductase family.</text>
</comment>
<keyword evidence="15" id="KW-1185">Reference proteome</keyword>
<evidence type="ECO:0000256" key="10">
    <source>
        <dbReference type="ARBA" id="ARBA00049187"/>
    </source>
</evidence>
<reference evidence="14" key="1">
    <citation type="submission" date="2022-08" db="EMBL/GenBank/DDBJ databases">
        <title>Alicyclobacillus dauci DSM2870, complete genome.</title>
        <authorList>
            <person name="Wang Q."/>
            <person name="Cai R."/>
            <person name="Wang Z."/>
        </authorList>
    </citation>
    <scope>NUCLEOTIDE SEQUENCE</scope>
    <source>
        <strain evidence="14">DSM 28700</strain>
    </source>
</reference>
<name>A0ABY6Z1E7_9BACL</name>
<evidence type="ECO:0000256" key="4">
    <source>
        <dbReference type="ARBA" id="ARBA00022630"/>
    </source>
</evidence>
<dbReference type="InterPro" id="IPR006258">
    <property type="entry name" value="Lipoamide_DH"/>
</dbReference>
<evidence type="ECO:0000313" key="15">
    <source>
        <dbReference type="Proteomes" id="UP001164803"/>
    </source>
</evidence>
<keyword evidence="4 11" id="KW-0285">Flavoprotein</keyword>
<keyword evidence="7 11" id="KW-0520">NAD</keyword>
<dbReference type="Pfam" id="PF02852">
    <property type="entry name" value="Pyr_redox_dim"/>
    <property type="match status" value="1"/>
</dbReference>
<dbReference type="Gene3D" id="3.50.50.60">
    <property type="entry name" value="FAD/NAD(P)-binding domain"/>
    <property type="match status" value="2"/>
</dbReference>
<evidence type="ECO:0000256" key="9">
    <source>
        <dbReference type="ARBA" id="ARBA00023284"/>
    </source>
</evidence>
<dbReference type="SUPFAM" id="SSF51905">
    <property type="entry name" value="FAD/NAD(P)-binding domain"/>
    <property type="match status" value="1"/>
</dbReference>
<accession>A0ABY6Z1E7</accession>
<dbReference type="InterPro" id="IPR012999">
    <property type="entry name" value="Pyr_OxRdtase_I_AS"/>
</dbReference>
<comment type="cofactor">
    <cofactor evidence="11">
        <name>FAD</name>
        <dbReference type="ChEBI" id="CHEBI:57692"/>
    </cofactor>
    <text evidence="11">Binds 1 FAD per subunit.</text>
</comment>
<feature type="domain" description="Pyridine nucleotide-disulphide oxidoreductase dimerisation" evidence="12">
    <location>
        <begin position="348"/>
        <end position="457"/>
    </location>
</feature>
<dbReference type="PANTHER" id="PTHR22912:SF160">
    <property type="entry name" value="DIHYDROLIPOYL DEHYDROGENASE"/>
    <property type="match status" value="1"/>
</dbReference>
<keyword evidence="6 11" id="KW-0560">Oxidoreductase</keyword>
<comment type="miscellaneous">
    <text evidence="11">The active site is a redox-active disulfide bond.</text>
</comment>
<keyword evidence="9 11" id="KW-0676">Redox-active center</keyword>
<dbReference type="EC" id="1.8.1.4" evidence="2 11"/>
<comment type="catalytic activity">
    <reaction evidence="10 11">
        <text>N(6)-[(R)-dihydrolipoyl]-L-lysyl-[protein] + NAD(+) = N(6)-[(R)-lipoyl]-L-lysyl-[protein] + NADH + H(+)</text>
        <dbReference type="Rhea" id="RHEA:15045"/>
        <dbReference type="Rhea" id="RHEA-COMP:10474"/>
        <dbReference type="Rhea" id="RHEA-COMP:10475"/>
        <dbReference type="ChEBI" id="CHEBI:15378"/>
        <dbReference type="ChEBI" id="CHEBI:57540"/>
        <dbReference type="ChEBI" id="CHEBI:57945"/>
        <dbReference type="ChEBI" id="CHEBI:83099"/>
        <dbReference type="ChEBI" id="CHEBI:83100"/>
        <dbReference type="EC" id="1.8.1.4"/>
    </reaction>
</comment>
<dbReference type="InterPro" id="IPR036188">
    <property type="entry name" value="FAD/NAD-bd_sf"/>
</dbReference>
<evidence type="ECO:0000259" key="12">
    <source>
        <dbReference type="Pfam" id="PF02852"/>
    </source>
</evidence>
<keyword evidence="8" id="KW-1015">Disulfide bond</keyword>
<dbReference type="PRINTS" id="PR00368">
    <property type="entry name" value="FADPNR"/>
</dbReference>
<proteinExistence type="inferred from homology"/>
<dbReference type="InterPro" id="IPR004099">
    <property type="entry name" value="Pyr_nucl-diS_OxRdtase_dimer"/>
</dbReference>
<dbReference type="Proteomes" id="UP001164803">
    <property type="component" value="Chromosome"/>
</dbReference>
<dbReference type="EMBL" id="CP104064">
    <property type="protein sequence ID" value="WAH36565.1"/>
    <property type="molecule type" value="Genomic_DNA"/>
</dbReference>
<dbReference type="Gene3D" id="3.30.390.30">
    <property type="match status" value="1"/>
</dbReference>